<evidence type="ECO:0000313" key="2">
    <source>
        <dbReference type="Proteomes" id="UP000245468"/>
    </source>
</evidence>
<keyword evidence="2" id="KW-1185">Reference proteome</keyword>
<evidence type="ECO:0000313" key="1">
    <source>
        <dbReference type="EMBL" id="AWL09500.1"/>
    </source>
</evidence>
<dbReference type="KEGG" id="psez:HME7025_01647"/>
<protein>
    <submittedName>
        <fullName evidence="1">Uncharacterized protein</fullName>
    </submittedName>
</protein>
<accession>A0A2S2DWU3</accession>
<sequence length="59" mass="6831">MAGRNQFIGVFKIYGEMSRIKNPFHLWFDMTLRNIANNGKANILNLILIVITLFARTPH</sequence>
<organism evidence="1 2">
    <name type="scientific">Aquirufa nivalisilvae</name>
    <dbReference type="NCBI Taxonomy" id="2516557"/>
    <lineage>
        <taxon>Bacteria</taxon>
        <taxon>Pseudomonadati</taxon>
        <taxon>Bacteroidota</taxon>
        <taxon>Cytophagia</taxon>
        <taxon>Cytophagales</taxon>
        <taxon>Flectobacillaceae</taxon>
        <taxon>Aquirufa</taxon>
    </lineage>
</organism>
<name>A0A2S2DWU3_9BACT</name>
<gene>
    <name evidence="1" type="ORF">HME7025_01647</name>
</gene>
<dbReference type="AlphaFoldDB" id="A0A2S2DWU3"/>
<reference evidence="2" key="1">
    <citation type="submission" date="2018-05" db="EMBL/GenBank/DDBJ databases">
        <title>Pseudarcicella sp. HME7025 Genome sequencing and assembly.</title>
        <authorList>
            <person name="Kim H."/>
            <person name="Kang H."/>
            <person name="Joh K."/>
        </authorList>
    </citation>
    <scope>NUCLEOTIDE SEQUENCE [LARGE SCALE GENOMIC DNA]</scope>
    <source>
        <strain evidence="2">HME7025</strain>
    </source>
</reference>
<dbReference type="EMBL" id="CP029346">
    <property type="protein sequence ID" value="AWL09500.1"/>
    <property type="molecule type" value="Genomic_DNA"/>
</dbReference>
<dbReference type="Proteomes" id="UP000245468">
    <property type="component" value="Chromosome"/>
</dbReference>
<proteinExistence type="predicted"/>